<evidence type="ECO:0000313" key="2">
    <source>
        <dbReference type="Proteomes" id="UP001597402"/>
    </source>
</evidence>
<dbReference type="Proteomes" id="UP001597402">
    <property type="component" value="Unassembled WGS sequence"/>
</dbReference>
<evidence type="ECO:0000313" key="1">
    <source>
        <dbReference type="EMBL" id="MFD2091130.1"/>
    </source>
</evidence>
<organism evidence="1 2">
    <name type="scientific">Blastococcus deserti</name>
    <dbReference type="NCBI Taxonomy" id="2259033"/>
    <lineage>
        <taxon>Bacteria</taxon>
        <taxon>Bacillati</taxon>
        <taxon>Actinomycetota</taxon>
        <taxon>Actinomycetes</taxon>
        <taxon>Geodermatophilales</taxon>
        <taxon>Geodermatophilaceae</taxon>
        <taxon>Blastococcus</taxon>
    </lineage>
</organism>
<dbReference type="EMBL" id="JBHUHP010000004">
    <property type="protein sequence ID" value="MFD2091130.1"/>
    <property type="molecule type" value="Genomic_DNA"/>
</dbReference>
<keyword evidence="2" id="KW-1185">Reference proteome</keyword>
<reference evidence="2" key="1">
    <citation type="journal article" date="2019" name="Int. J. Syst. Evol. Microbiol.">
        <title>The Global Catalogue of Microorganisms (GCM) 10K type strain sequencing project: providing services to taxonomists for standard genome sequencing and annotation.</title>
        <authorList>
            <consortium name="The Broad Institute Genomics Platform"/>
            <consortium name="The Broad Institute Genome Sequencing Center for Infectious Disease"/>
            <person name="Wu L."/>
            <person name="Ma J."/>
        </authorList>
    </citation>
    <scope>NUCLEOTIDE SEQUENCE [LARGE SCALE GENOMIC DNA]</scope>
    <source>
        <strain evidence="2">JCM 3338</strain>
    </source>
</reference>
<dbReference type="RefSeq" id="WP_376873070.1">
    <property type="nucleotide sequence ID" value="NZ_JBHUHP010000004.1"/>
</dbReference>
<accession>A0ABW4X7K3</accession>
<name>A0ABW4X7K3_9ACTN</name>
<protein>
    <submittedName>
        <fullName evidence="1">Uncharacterized protein</fullName>
    </submittedName>
</protein>
<proteinExistence type="predicted"/>
<sequence length="72" mass="7606">MTLKSDRSATLVLRVWLESGSDDFRGRLTAVDTTVGHEGGEVTLGVVSSASDAVEAVRAWLDDFVGGRAPSQ</sequence>
<gene>
    <name evidence="1" type="ORF">ACFSHS_06030</name>
</gene>
<comment type="caution">
    <text evidence="1">The sequence shown here is derived from an EMBL/GenBank/DDBJ whole genome shotgun (WGS) entry which is preliminary data.</text>
</comment>